<dbReference type="EMBL" id="GBXM01058858">
    <property type="protein sequence ID" value="JAH49719.1"/>
    <property type="molecule type" value="Transcribed_RNA"/>
</dbReference>
<organism evidence="1">
    <name type="scientific">Anguilla anguilla</name>
    <name type="common">European freshwater eel</name>
    <name type="synonym">Muraena anguilla</name>
    <dbReference type="NCBI Taxonomy" id="7936"/>
    <lineage>
        <taxon>Eukaryota</taxon>
        <taxon>Metazoa</taxon>
        <taxon>Chordata</taxon>
        <taxon>Craniata</taxon>
        <taxon>Vertebrata</taxon>
        <taxon>Euteleostomi</taxon>
        <taxon>Actinopterygii</taxon>
        <taxon>Neopterygii</taxon>
        <taxon>Teleostei</taxon>
        <taxon>Anguilliformes</taxon>
        <taxon>Anguillidae</taxon>
        <taxon>Anguilla</taxon>
    </lineage>
</organism>
<reference evidence="1" key="1">
    <citation type="submission" date="2014-11" db="EMBL/GenBank/DDBJ databases">
        <authorList>
            <person name="Amaro Gonzalez C."/>
        </authorList>
    </citation>
    <scope>NUCLEOTIDE SEQUENCE</scope>
</reference>
<dbReference type="AlphaFoldDB" id="A0A0E9T7Q1"/>
<protein>
    <submittedName>
        <fullName evidence="1">Uncharacterized protein</fullName>
    </submittedName>
</protein>
<reference evidence="1" key="2">
    <citation type="journal article" date="2015" name="Fish Shellfish Immunol.">
        <title>Early steps in the European eel (Anguilla anguilla)-Vibrio vulnificus interaction in the gills: Role of the RtxA13 toxin.</title>
        <authorList>
            <person name="Callol A."/>
            <person name="Pajuelo D."/>
            <person name="Ebbesson L."/>
            <person name="Teles M."/>
            <person name="MacKenzie S."/>
            <person name="Amaro C."/>
        </authorList>
    </citation>
    <scope>NUCLEOTIDE SEQUENCE</scope>
</reference>
<accession>A0A0E9T7Q1</accession>
<sequence>MVFYCIQFSPMPSVPGVFYNILKEAKLDI</sequence>
<name>A0A0E9T7Q1_ANGAN</name>
<evidence type="ECO:0000313" key="1">
    <source>
        <dbReference type="EMBL" id="JAH49719.1"/>
    </source>
</evidence>
<proteinExistence type="predicted"/>